<name>A0ACB8YDZ3_9ASTR</name>
<proteinExistence type="predicted"/>
<organism evidence="1 2">
    <name type="scientific">Smallanthus sonchifolius</name>
    <dbReference type="NCBI Taxonomy" id="185202"/>
    <lineage>
        <taxon>Eukaryota</taxon>
        <taxon>Viridiplantae</taxon>
        <taxon>Streptophyta</taxon>
        <taxon>Embryophyta</taxon>
        <taxon>Tracheophyta</taxon>
        <taxon>Spermatophyta</taxon>
        <taxon>Magnoliopsida</taxon>
        <taxon>eudicotyledons</taxon>
        <taxon>Gunneridae</taxon>
        <taxon>Pentapetalae</taxon>
        <taxon>asterids</taxon>
        <taxon>campanulids</taxon>
        <taxon>Asterales</taxon>
        <taxon>Asteraceae</taxon>
        <taxon>Asteroideae</taxon>
        <taxon>Heliantheae alliance</taxon>
        <taxon>Millerieae</taxon>
        <taxon>Smallanthus</taxon>
    </lineage>
</organism>
<accession>A0ACB8YDZ3</accession>
<dbReference type="Proteomes" id="UP001056120">
    <property type="component" value="Linkage Group LG28"/>
</dbReference>
<reference evidence="2" key="1">
    <citation type="journal article" date="2022" name="Mol. Ecol. Resour.">
        <title>The genomes of chicory, endive, great burdock and yacon provide insights into Asteraceae palaeo-polyploidization history and plant inulin production.</title>
        <authorList>
            <person name="Fan W."/>
            <person name="Wang S."/>
            <person name="Wang H."/>
            <person name="Wang A."/>
            <person name="Jiang F."/>
            <person name="Liu H."/>
            <person name="Zhao H."/>
            <person name="Xu D."/>
            <person name="Zhang Y."/>
        </authorList>
    </citation>
    <scope>NUCLEOTIDE SEQUENCE [LARGE SCALE GENOMIC DNA]</scope>
    <source>
        <strain evidence="2">cv. Yunnan</strain>
    </source>
</reference>
<evidence type="ECO:0000313" key="1">
    <source>
        <dbReference type="EMBL" id="KAI3683134.1"/>
    </source>
</evidence>
<comment type="caution">
    <text evidence="1">The sequence shown here is derived from an EMBL/GenBank/DDBJ whole genome shotgun (WGS) entry which is preliminary data.</text>
</comment>
<reference evidence="1 2" key="2">
    <citation type="journal article" date="2022" name="Mol. Ecol. Resour.">
        <title>The genomes of chicory, endive, great burdock and yacon provide insights into Asteraceae paleo-polyploidization history and plant inulin production.</title>
        <authorList>
            <person name="Fan W."/>
            <person name="Wang S."/>
            <person name="Wang H."/>
            <person name="Wang A."/>
            <person name="Jiang F."/>
            <person name="Liu H."/>
            <person name="Zhao H."/>
            <person name="Xu D."/>
            <person name="Zhang Y."/>
        </authorList>
    </citation>
    <scope>NUCLEOTIDE SEQUENCE [LARGE SCALE GENOMIC DNA]</scope>
    <source>
        <strain evidence="2">cv. Yunnan</strain>
        <tissue evidence="1">Leaves</tissue>
    </source>
</reference>
<protein>
    <submittedName>
        <fullName evidence="1">Uncharacterized protein</fullName>
    </submittedName>
</protein>
<sequence>MEGRITRCYIKSLRIWNHCRHAIVRRPYQRHRSCRLRACPDTKCPIRQRNSLGDVECNRDALRSGIWCRATPYDGDLPATILDC</sequence>
<keyword evidence="2" id="KW-1185">Reference proteome</keyword>
<dbReference type="EMBL" id="CM042045">
    <property type="protein sequence ID" value="KAI3683134.1"/>
    <property type="molecule type" value="Genomic_DNA"/>
</dbReference>
<gene>
    <name evidence="1" type="ORF">L1987_83634</name>
</gene>
<evidence type="ECO:0000313" key="2">
    <source>
        <dbReference type="Proteomes" id="UP001056120"/>
    </source>
</evidence>